<name>A0ABS1JV54_9BURK</name>
<protein>
    <submittedName>
        <fullName evidence="1">Uncharacterized protein</fullName>
    </submittedName>
</protein>
<dbReference type="EMBL" id="JAEQND010000013">
    <property type="protein sequence ID" value="MBL0427756.1"/>
    <property type="molecule type" value="Genomic_DNA"/>
</dbReference>
<comment type="caution">
    <text evidence="1">The sequence shown here is derived from an EMBL/GenBank/DDBJ whole genome shotgun (WGS) entry which is preliminary data.</text>
</comment>
<organism evidence="1 2">
    <name type="scientific">Ramlibacter alkalitolerans</name>
    <dbReference type="NCBI Taxonomy" id="2039631"/>
    <lineage>
        <taxon>Bacteria</taxon>
        <taxon>Pseudomonadati</taxon>
        <taxon>Pseudomonadota</taxon>
        <taxon>Betaproteobacteria</taxon>
        <taxon>Burkholderiales</taxon>
        <taxon>Comamonadaceae</taxon>
        <taxon>Ramlibacter</taxon>
    </lineage>
</organism>
<evidence type="ECO:0000313" key="2">
    <source>
        <dbReference type="Proteomes" id="UP000622707"/>
    </source>
</evidence>
<gene>
    <name evidence="1" type="ORF">JI746_21800</name>
</gene>
<evidence type="ECO:0000313" key="1">
    <source>
        <dbReference type="EMBL" id="MBL0427756.1"/>
    </source>
</evidence>
<dbReference type="Proteomes" id="UP000622707">
    <property type="component" value="Unassembled WGS sequence"/>
</dbReference>
<keyword evidence="2" id="KW-1185">Reference proteome</keyword>
<sequence>MKLLKHNAISKFEAGASAGLLAVLLAVNAVAVGYLANGVRDVIMLKKQTAVLPESLAAAKSFAVEAAPVSPAELAVVAQTLRASYSGLDISVTKDSKLRVAAKNLEDFEIFRQSIYAVVPQLQGVRWKASEMCLGPCPATAAHQGKVQSVAEAASSQGALTITLNAERLGVAGAAPAAAPAPETPAGAAAQ</sequence>
<accession>A0ABS1JV54</accession>
<reference evidence="1 2" key="1">
    <citation type="journal article" date="2017" name="Int. J. Syst. Evol. Microbiol.">
        <title>Ramlibacter alkalitolerans sp. nov., alkali-tolerant bacterium isolated from soil of ginseng.</title>
        <authorList>
            <person name="Lee D.H."/>
            <person name="Cha C.J."/>
        </authorList>
    </citation>
    <scope>NUCLEOTIDE SEQUENCE [LARGE SCALE GENOMIC DNA]</scope>
    <source>
        <strain evidence="1 2">KACC 19305</strain>
    </source>
</reference>
<proteinExistence type="predicted"/>
<dbReference type="RefSeq" id="WP_201692389.1">
    <property type="nucleotide sequence ID" value="NZ_JAEQND010000013.1"/>
</dbReference>